<evidence type="ECO:0000313" key="2">
    <source>
        <dbReference type="EMBL" id="MBB5705772.1"/>
    </source>
</evidence>
<keyword evidence="3" id="KW-1185">Reference proteome</keyword>
<dbReference type="AlphaFoldDB" id="A0A7W9B4D8"/>
<protein>
    <submittedName>
        <fullName evidence="2">Uncharacterized protein (DUF885 family)</fullName>
    </submittedName>
</protein>
<evidence type="ECO:0000313" key="3">
    <source>
        <dbReference type="Proteomes" id="UP000537161"/>
    </source>
</evidence>
<accession>A0A7W9B4D8</accession>
<dbReference type="PANTHER" id="PTHR33361">
    <property type="entry name" value="GLR0591 PROTEIN"/>
    <property type="match status" value="1"/>
</dbReference>
<dbReference type="PROSITE" id="PS51318">
    <property type="entry name" value="TAT"/>
    <property type="match status" value="1"/>
</dbReference>
<reference evidence="2 3" key="1">
    <citation type="submission" date="2020-08" db="EMBL/GenBank/DDBJ databases">
        <title>Genomic Encyclopedia of Type Strains, Phase IV (KMG-IV): sequencing the most valuable type-strain genomes for metagenomic binning, comparative biology and taxonomic classification.</title>
        <authorList>
            <person name="Goeker M."/>
        </authorList>
    </citation>
    <scope>NUCLEOTIDE SEQUENCE [LARGE SCALE GENOMIC DNA]</scope>
    <source>
        <strain evidence="2 3">DSM 27163</strain>
    </source>
</reference>
<comment type="caution">
    <text evidence="2">The sequence shown here is derived from an EMBL/GenBank/DDBJ whole genome shotgun (WGS) entry which is preliminary data.</text>
</comment>
<dbReference type="Pfam" id="PF05960">
    <property type="entry name" value="DUF885"/>
    <property type="match status" value="1"/>
</dbReference>
<dbReference type="InterPro" id="IPR006311">
    <property type="entry name" value="TAT_signal"/>
</dbReference>
<gene>
    <name evidence="2" type="ORF">FHR21_001105</name>
</gene>
<feature type="signal peptide" evidence="1">
    <location>
        <begin position="1"/>
        <end position="28"/>
    </location>
</feature>
<evidence type="ECO:0000256" key="1">
    <source>
        <dbReference type="SAM" id="SignalP"/>
    </source>
</evidence>
<dbReference type="PROSITE" id="PS51257">
    <property type="entry name" value="PROKAR_LIPOPROTEIN"/>
    <property type="match status" value="1"/>
</dbReference>
<dbReference type="PANTHER" id="PTHR33361:SF2">
    <property type="entry name" value="DUF885 DOMAIN-CONTAINING PROTEIN"/>
    <property type="match status" value="1"/>
</dbReference>
<name>A0A7W9B4D8_9SPHN</name>
<dbReference type="EMBL" id="JACIJH010000002">
    <property type="protein sequence ID" value="MBB5705772.1"/>
    <property type="molecule type" value="Genomic_DNA"/>
</dbReference>
<keyword evidence="1" id="KW-0732">Signal</keyword>
<feature type="chain" id="PRO_5031106377" evidence="1">
    <location>
        <begin position="29"/>
        <end position="631"/>
    </location>
</feature>
<proteinExistence type="predicted"/>
<dbReference type="InterPro" id="IPR010281">
    <property type="entry name" value="DUF885"/>
</dbReference>
<sequence length="631" mass="67216">MSDRLSTPLSRRQTLAALGTGAAGLTLAACSTGGALPDDAAVIPPAPPGTGAGAGGGGATALLDSVADNLLAHSPEGATALGIDTGDRAAMRAQLSDRSPAGVAALAATLKADLARVRAVDTAGLDHATRTSLAVIDSAYSTALDGFALPYGDVAVGGWRNTPYVVIQNVGAYLDVPRFLGSDHPVRNAADAEAYLSRLNAYPGVLDGETERLKAAGAQGLIAPAFLIDAALKQMEASLADARAGGGLVGGLTERTRAARIAGDWEPRAERIVKSAVVPALERQIAAMQAQRPQATMDAGLWARPGGDEWYAWGLRASTTTRMTPEEVHRMGLDELAELQGRMDPILRKLGYTDGTVGARMNALADDPRYKFPEGDKGREEIKTYIQTWLARIRAELPRAFRTLVKGNVEVKRLPLAEEPGAPAAYGGAGSIDGSIPGKMWINLRTTDLHSKYSLPDLAMHEAIPGHVWQGEYANQMPLIRSMLAFNAYSEGWALYAEQLADELGLYDDFEVGRLGYLQSLAFRACRLVVDTGLHAKRWTREEGVRFFVERNGSNPLEVSSEVDRYCSWAGQACGYKVGHSEIVRQRGRAQAALGPRYDLRDFDNVVVEGGNVPLDVLAKNVDEYIAGGNA</sequence>
<dbReference type="RefSeq" id="WP_184096118.1">
    <property type="nucleotide sequence ID" value="NZ_JACIJH010000002.1"/>
</dbReference>
<dbReference type="Proteomes" id="UP000537161">
    <property type="component" value="Unassembled WGS sequence"/>
</dbReference>
<organism evidence="2 3">
    <name type="scientific">Sphingopyxis panaciterrulae</name>
    <dbReference type="NCBI Taxonomy" id="462372"/>
    <lineage>
        <taxon>Bacteria</taxon>
        <taxon>Pseudomonadati</taxon>
        <taxon>Pseudomonadota</taxon>
        <taxon>Alphaproteobacteria</taxon>
        <taxon>Sphingomonadales</taxon>
        <taxon>Sphingomonadaceae</taxon>
        <taxon>Sphingopyxis</taxon>
    </lineage>
</organism>